<sequence>MVQRHERTEVLFKKELREQLKTYKMLIVGIAFVFFGISTPLLLAYLPQIIEFSGQGADMPINMPDPTPLMSMQEFGQTMLQVGVLICILITMGTISGEKEKGTAMLTLSKPVSRGAFVMSKYLALGMLVFVSMLLSAGLCYAYTLMLIGDFAFIPFLGSTLLLTLFLLLCLAVTLFFSSFFKSSLAAGGTALVLLIAQGLATQLPWIGKYLPGNLSSWSTQLLSGSGEPAWGALVVAVVIIGLCLYFARIRLEQKEL</sequence>
<keyword evidence="1" id="KW-1133">Transmembrane helix</keyword>
<evidence type="ECO:0008006" key="4">
    <source>
        <dbReference type="Google" id="ProtNLM"/>
    </source>
</evidence>
<evidence type="ECO:0000313" key="2">
    <source>
        <dbReference type="EMBL" id="RAL71109.1"/>
    </source>
</evidence>
<comment type="caution">
    <text evidence="2">The sequence shown here is derived from an EMBL/GenBank/DDBJ whole genome shotgun (WGS) entry which is preliminary data.</text>
</comment>
<feature type="transmembrane region" description="Helical" evidence="1">
    <location>
        <begin position="23"/>
        <end position="46"/>
    </location>
</feature>
<keyword evidence="1" id="KW-0472">Membrane</keyword>
<dbReference type="PANTHER" id="PTHR37305">
    <property type="entry name" value="INTEGRAL MEMBRANE PROTEIN-RELATED"/>
    <property type="match status" value="1"/>
</dbReference>
<accession>A0A328EUN6</accession>
<dbReference type="GO" id="GO:0005886">
    <property type="term" value="C:plasma membrane"/>
    <property type="evidence" value="ECO:0007669"/>
    <property type="project" value="UniProtKB-SubCell"/>
</dbReference>
<proteinExistence type="predicted"/>
<protein>
    <recommendedName>
        <fullName evidence="4">ABC transporter permease</fullName>
    </recommendedName>
</protein>
<dbReference type="Proteomes" id="UP000248786">
    <property type="component" value="Unassembled WGS sequence"/>
</dbReference>
<dbReference type="PANTHER" id="PTHR37305:SF1">
    <property type="entry name" value="MEMBRANE PROTEIN"/>
    <property type="match status" value="1"/>
</dbReference>
<evidence type="ECO:0000313" key="3">
    <source>
        <dbReference type="Proteomes" id="UP000248786"/>
    </source>
</evidence>
<dbReference type="EMBL" id="QGLD01000001">
    <property type="protein sequence ID" value="RAL71109.1"/>
    <property type="molecule type" value="Genomic_DNA"/>
</dbReference>
<reference evidence="2 3" key="1">
    <citation type="submission" date="2018-05" db="EMBL/GenBank/DDBJ databases">
        <title>Draft genome sequences of Dehalococcoides mccartyi strains RC and KS.</title>
        <authorList>
            <person name="Higgins S.A."/>
            <person name="Padilla-Crespo E."/>
            <person name="Loeffler F.E."/>
        </authorList>
    </citation>
    <scope>NUCLEOTIDE SEQUENCE [LARGE SCALE GENOMIC DNA]</scope>
    <source>
        <strain evidence="2 3">KS</strain>
    </source>
</reference>
<feature type="transmembrane region" description="Helical" evidence="1">
    <location>
        <begin position="75"/>
        <end position="95"/>
    </location>
</feature>
<organism evidence="2 3">
    <name type="scientific">Dehalococcoides mccartyi</name>
    <dbReference type="NCBI Taxonomy" id="61435"/>
    <lineage>
        <taxon>Bacteria</taxon>
        <taxon>Bacillati</taxon>
        <taxon>Chloroflexota</taxon>
        <taxon>Dehalococcoidia</taxon>
        <taxon>Dehalococcoidales</taxon>
        <taxon>Dehalococcoidaceae</taxon>
        <taxon>Dehalococcoides</taxon>
    </lineage>
</organism>
<name>A0A328EUN6_9CHLR</name>
<dbReference type="GO" id="GO:0140359">
    <property type="term" value="F:ABC-type transporter activity"/>
    <property type="evidence" value="ECO:0007669"/>
    <property type="project" value="InterPro"/>
</dbReference>
<feature type="transmembrane region" description="Helical" evidence="1">
    <location>
        <begin position="184"/>
        <end position="208"/>
    </location>
</feature>
<gene>
    <name evidence="2" type="ORF">C1G86_0044</name>
</gene>
<feature type="transmembrane region" description="Helical" evidence="1">
    <location>
        <begin position="122"/>
        <end position="146"/>
    </location>
</feature>
<dbReference type="Pfam" id="PF12679">
    <property type="entry name" value="ABC2_membrane_2"/>
    <property type="match status" value="1"/>
</dbReference>
<evidence type="ECO:0000256" key="1">
    <source>
        <dbReference type="SAM" id="Phobius"/>
    </source>
</evidence>
<feature type="transmembrane region" description="Helical" evidence="1">
    <location>
        <begin position="152"/>
        <end position="177"/>
    </location>
</feature>
<dbReference type="AlphaFoldDB" id="A0A328EUN6"/>
<keyword evidence="1" id="KW-0812">Transmembrane</keyword>
<feature type="transmembrane region" description="Helical" evidence="1">
    <location>
        <begin position="228"/>
        <end position="248"/>
    </location>
</feature>